<dbReference type="PANTHER" id="PTHR42928">
    <property type="entry name" value="TRICARBOXYLATE-BINDING PROTEIN"/>
    <property type="match status" value="1"/>
</dbReference>
<dbReference type="AlphaFoldDB" id="A0A7L9WQE4"/>
<evidence type="ECO:0000313" key="3">
    <source>
        <dbReference type="EMBL" id="QOL82479.1"/>
    </source>
</evidence>
<dbReference type="InterPro" id="IPR005064">
    <property type="entry name" value="BUG"/>
</dbReference>
<dbReference type="PANTHER" id="PTHR42928:SF5">
    <property type="entry name" value="BLR1237 PROTEIN"/>
    <property type="match status" value="1"/>
</dbReference>
<evidence type="ECO:0000313" key="4">
    <source>
        <dbReference type="Proteomes" id="UP000594118"/>
    </source>
</evidence>
<dbReference type="InterPro" id="IPR042100">
    <property type="entry name" value="Bug_dom1"/>
</dbReference>
<evidence type="ECO:0000256" key="2">
    <source>
        <dbReference type="SAM" id="SignalP"/>
    </source>
</evidence>
<reference evidence="3 4" key="1">
    <citation type="submission" date="2019-10" db="EMBL/GenBank/DDBJ databases">
        <title>Pseudopuniceibacterium sp. HQ09 islated from Antarctica.</title>
        <authorList>
            <person name="Liao L."/>
            <person name="Su S."/>
            <person name="Chen B."/>
            <person name="Yu Y."/>
        </authorList>
    </citation>
    <scope>NUCLEOTIDE SEQUENCE [LARGE SCALE GENOMIC DNA]</scope>
    <source>
        <strain evidence="3 4">HQ09</strain>
    </source>
</reference>
<dbReference type="RefSeq" id="WP_193080642.1">
    <property type="nucleotide sequence ID" value="NZ_CP045201.1"/>
</dbReference>
<proteinExistence type="inferred from homology"/>
<protein>
    <submittedName>
        <fullName evidence="3">Tricarboxylate transporter</fullName>
    </submittedName>
</protein>
<dbReference type="EMBL" id="CP045201">
    <property type="protein sequence ID" value="QOL82479.1"/>
    <property type="molecule type" value="Genomic_DNA"/>
</dbReference>
<feature type="signal peptide" evidence="2">
    <location>
        <begin position="1"/>
        <end position="22"/>
    </location>
</feature>
<sequence>MKLTKLLLAGVGAIGLALPVAAQDLGLSRINVTVPFGEGGGSDTLVRAIAPFLQPALTGEPTILIRNEPGGGGIPSTNRFVKNAARDGSDLISLSSSIFVASALSNPQIHFKLDGFIPVFVAPLGGVTYISPSTGATEPGDVAGIGDTTVIYGGGRQDSSDALTVMQFDLLGINVQSIWGVERGGSRIGFERGEFTVDQQTSLAFNSSVQPLVDAGTAIPFMTSGLRTADGEVLRDPIYPDLPTFLEVYEKVHGAPLSGPAYRAYTALSVAALTAGKTIALPKDTPQTVVDAYTAAFDTVIANPEFKDATKASLGGYPLLTGDAAQAAFANGGEMDDEAFAWLQDWYRTKLNFDLKR</sequence>
<gene>
    <name evidence="3" type="ORF">F3W81_17625</name>
</gene>
<keyword evidence="4" id="KW-1185">Reference proteome</keyword>
<dbReference type="Gene3D" id="3.40.190.10">
    <property type="entry name" value="Periplasmic binding protein-like II"/>
    <property type="match status" value="1"/>
</dbReference>
<name>A0A7L9WQE4_9RHOB</name>
<accession>A0A7L9WQE4</accession>
<comment type="similarity">
    <text evidence="1">Belongs to the UPF0065 (bug) family.</text>
</comment>
<dbReference type="Gene3D" id="3.40.190.150">
    <property type="entry name" value="Bordetella uptake gene, domain 1"/>
    <property type="match status" value="1"/>
</dbReference>
<feature type="chain" id="PRO_5032555991" evidence="2">
    <location>
        <begin position="23"/>
        <end position="357"/>
    </location>
</feature>
<evidence type="ECO:0000256" key="1">
    <source>
        <dbReference type="ARBA" id="ARBA00006987"/>
    </source>
</evidence>
<keyword evidence="2" id="KW-0732">Signal</keyword>
<dbReference type="Proteomes" id="UP000594118">
    <property type="component" value="Chromosome"/>
</dbReference>
<organism evidence="3 4">
    <name type="scientific">Pseudooceanicola spongiae</name>
    <dbReference type="NCBI Taxonomy" id="2613965"/>
    <lineage>
        <taxon>Bacteria</taxon>
        <taxon>Pseudomonadati</taxon>
        <taxon>Pseudomonadota</taxon>
        <taxon>Alphaproteobacteria</taxon>
        <taxon>Rhodobacterales</taxon>
        <taxon>Paracoccaceae</taxon>
        <taxon>Pseudooceanicola</taxon>
    </lineage>
</organism>
<dbReference type="KEGG" id="pshq:F3W81_17625"/>